<dbReference type="GO" id="GO:0016020">
    <property type="term" value="C:membrane"/>
    <property type="evidence" value="ECO:0007669"/>
    <property type="project" value="UniProtKB-UniRule"/>
</dbReference>
<dbReference type="Proteomes" id="UP000029736">
    <property type="component" value="Unassembled WGS sequence"/>
</dbReference>
<dbReference type="STRING" id="1524460.IX84_21375"/>
<dbReference type="SUPFAM" id="SSF103088">
    <property type="entry name" value="OmpA-like"/>
    <property type="match status" value="1"/>
</dbReference>
<accession>A0A098S1Z4</accession>
<dbReference type="InterPro" id="IPR006665">
    <property type="entry name" value="OmpA-like"/>
</dbReference>
<dbReference type="OrthoDB" id="9805017at2"/>
<evidence type="ECO:0000313" key="5">
    <source>
        <dbReference type="EMBL" id="KGE86354.1"/>
    </source>
</evidence>
<reference evidence="5 6" key="1">
    <citation type="journal article" date="2014" name="Int. J. Syst. Evol. Microbiol.">
        <title>Phaeodactylibacter xiamenensis gen. nov., sp. nov., a member of the family Saprospiraceae isolated from the marine alga Phaeodactylum tricornutum.</title>
        <authorList>
            <person name="Chen Z.Jr."/>
            <person name="Lei X."/>
            <person name="Lai Q."/>
            <person name="Li Y."/>
            <person name="Zhang B."/>
            <person name="Zhang J."/>
            <person name="Zhang H."/>
            <person name="Yang L."/>
            <person name="Zheng W."/>
            <person name="Tian Y."/>
            <person name="Yu Z."/>
            <person name="Xu H.Jr."/>
            <person name="Zheng T."/>
        </authorList>
    </citation>
    <scope>NUCLEOTIDE SEQUENCE [LARGE SCALE GENOMIC DNA]</scope>
    <source>
        <strain evidence="5 6">KD52</strain>
    </source>
</reference>
<evidence type="ECO:0000256" key="2">
    <source>
        <dbReference type="SAM" id="MobiDB-lite"/>
    </source>
</evidence>
<dbReference type="Gene3D" id="3.30.1330.60">
    <property type="entry name" value="OmpA-like domain"/>
    <property type="match status" value="1"/>
</dbReference>
<dbReference type="RefSeq" id="WP_044225072.1">
    <property type="nucleotide sequence ID" value="NZ_JBKAGJ010000010.1"/>
</dbReference>
<evidence type="ECO:0000256" key="3">
    <source>
        <dbReference type="SAM" id="SignalP"/>
    </source>
</evidence>
<gene>
    <name evidence="5" type="ORF">IX84_21375</name>
</gene>
<proteinExistence type="predicted"/>
<evidence type="ECO:0000313" key="6">
    <source>
        <dbReference type="Proteomes" id="UP000029736"/>
    </source>
</evidence>
<dbReference type="InterPro" id="IPR036737">
    <property type="entry name" value="OmpA-like_sf"/>
</dbReference>
<organism evidence="5 6">
    <name type="scientific">Phaeodactylibacter xiamenensis</name>
    <dbReference type="NCBI Taxonomy" id="1524460"/>
    <lineage>
        <taxon>Bacteria</taxon>
        <taxon>Pseudomonadati</taxon>
        <taxon>Bacteroidota</taxon>
        <taxon>Saprospiria</taxon>
        <taxon>Saprospirales</taxon>
        <taxon>Haliscomenobacteraceae</taxon>
        <taxon>Phaeodactylibacter</taxon>
    </lineage>
</organism>
<name>A0A098S1Z4_9BACT</name>
<feature type="chain" id="PRO_5001939691" description="OmpA-like domain-containing protein" evidence="3">
    <location>
        <begin position="23"/>
        <end position="1648"/>
    </location>
</feature>
<feature type="signal peptide" evidence="3">
    <location>
        <begin position="1"/>
        <end position="22"/>
    </location>
</feature>
<dbReference type="Gene3D" id="2.130.10.10">
    <property type="entry name" value="YVTN repeat-like/Quinoprotein amine dehydrogenase"/>
    <property type="match status" value="1"/>
</dbReference>
<sequence length="1648" mass="169952">MSRSYLLSLALILLGFAGKAQEENLEVIRSTALPWGSPVKNIFVDTDNTKWVANTRIIQKVSGARSADPITLQPGEMGLFQFSGGNADIRWQQQELTEAIGDIIDEDNYITTAFYDEVNQDIWLGTSLTGAYRLKKENGKLVFKEQLSMDNTKLRSNFVHEIAKDGPGRIWIATNDGALVGRDGKWDLIEKGLIIESVAVANGEVWLMGDGLVGKVDRKDRWELIDIPTDAVEGSITDIALDAKGRLWIASRIIASYNPTSGETSTFGGAEEYTSEFANYLAVDLDGAVWIGTEDKGVYVIQKGSSLVATVELVSPVTCNGNGSDGALRVKVTGGAPPYTFNWSGNATGDSPDRLTPGTYRLTITDTKGNSRLTDISVPDRRVTLRAEARSEVSSAGAADGQAEARTTGGMPPYKYAWDNGETTPIAMQLSEGAHTVTVTDRQGCEVSAVVNISRTLEELAVQIEQVKPIKCQGNKSAVLKVNAEGGAKPYTYKWSAADALTPQLTGLLAGDYGVTVTDANGTVASATYTVEEPSAFQVQAQVTQPASANGSDGTAEVEASGGVSPYQFAWSSGGNAAAVTGLPAGKHTVTVTDANGCATTAEVTVSEDILPLSLNISQDATIDCQGAAAGALSAKVTGGKSPFTYTWSNGGAGEVLSGLTAGAYTLTVTDATGTAAEASFTIEEPAALKARAVQVTPANTGASDGAAKAEVSGGVTPYAYLWTNGASTAEIKRLSSGAYTVTVTDGNGCQATAKVEVTEDIAPLQVQLEMSQPVSCTEGADGQLTAVVDGGKGPFAYAWSNGSTSERQLKALPAGTYSLTVTDVVGNTSNATVEVTAPPKLKVGVEVTGEASPGQADGRAVVSASGGNGGYEYLWISGEISAEATKLPAGMQTVTVTDAKGCTSSISVEMIEDILPLQVTIAPEASITCAGAADGVLVATLKGGKGPYRYTWSNGSTTETLAELSAGSYALTVTDAQGTTAEATLSLAAPEPIQAKATAVQPASTNNADGIAKVSATGGTPPYTYAWSTGASTEVAESLPPADHTVTITDANGCTATATVGITENILPLQVSLTETGPVSCNGAATGAIASEVTGGKSPFNYAWSGGQNGPEASQLTAGDYSLTVTDAAGTTATATLSIGEPAALSVEVVIIQPASTNASDGKAKASGKGGTPPYSYDWSTEVYADLADNLPPGNHTVTITDANGCTAEESVEITENILPLALNLEVSAPISCKGGVGALNAAITGGKPPFAYAWSNGATEPQAAGLSAGAYQLTLTDAAGTTVEAETTLTEPAALSAKATAVQPASTNNSDGVAKVTATGGTAPYTYAWSTGSTEAQAAGLPPATHQVTVTDARGCTAEASVVISENILPLEVELSATQPISCSSVSDGAVQAAVSGGKPPYTITWSDESTAGENRTGLGAGSYEVTVTDEAGNEKTAAVSMSAPEPLTAELGRVEPAFSDTSEDGKAEASGNGGTPPYKITWDNGAAGPKVENLGLGQHSVTVTDANGCTASANFEITERVLKELTSAVSSGQTIQMQKLQFEADSSTIQESVKPLLNEIYIFLKDNPSIVVEIGGHTNNLPPDEYCDQLSTARARAVAEYMVAKGIPSDRVFYKGYGKRKPLFSNRTEDGRRRNQRVEIKILRL</sequence>
<dbReference type="Pfam" id="PF00691">
    <property type="entry name" value="OmpA"/>
    <property type="match status" value="1"/>
</dbReference>
<keyword evidence="6" id="KW-1185">Reference proteome</keyword>
<feature type="region of interest" description="Disordered" evidence="2">
    <location>
        <begin position="387"/>
        <end position="412"/>
    </location>
</feature>
<dbReference type="CDD" id="cd07185">
    <property type="entry name" value="OmpA_C-like"/>
    <property type="match status" value="1"/>
</dbReference>
<dbReference type="PANTHER" id="PTHR30329:SF21">
    <property type="entry name" value="LIPOPROTEIN YIAD-RELATED"/>
    <property type="match status" value="1"/>
</dbReference>
<dbReference type="SUPFAM" id="SSF63829">
    <property type="entry name" value="Calcium-dependent phosphotriesterase"/>
    <property type="match status" value="1"/>
</dbReference>
<keyword evidence="3" id="KW-0732">Signal</keyword>
<protein>
    <recommendedName>
        <fullName evidence="4">OmpA-like domain-containing protein</fullName>
    </recommendedName>
</protein>
<feature type="region of interest" description="Disordered" evidence="2">
    <location>
        <begin position="1461"/>
        <end position="1482"/>
    </location>
</feature>
<dbReference type="InterPro" id="IPR025667">
    <property type="entry name" value="SprB_repeat"/>
</dbReference>
<evidence type="ECO:0000259" key="4">
    <source>
        <dbReference type="PROSITE" id="PS51123"/>
    </source>
</evidence>
<feature type="domain" description="OmpA-like" evidence="4">
    <location>
        <begin position="1532"/>
        <end position="1648"/>
    </location>
</feature>
<evidence type="ECO:0000256" key="1">
    <source>
        <dbReference type="PROSITE-ProRule" id="PRU00473"/>
    </source>
</evidence>
<dbReference type="Pfam" id="PF13573">
    <property type="entry name" value="SprB"/>
    <property type="match status" value="14"/>
</dbReference>
<dbReference type="Gene3D" id="2.60.40.740">
    <property type="match status" value="13"/>
</dbReference>
<keyword evidence="1" id="KW-0472">Membrane</keyword>
<dbReference type="InterPro" id="IPR050330">
    <property type="entry name" value="Bact_OuterMem_StrucFunc"/>
</dbReference>
<comment type="caution">
    <text evidence="5">The sequence shown here is derived from an EMBL/GenBank/DDBJ whole genome shotgun (WGS) entry which is preliminary data.</text>
</comment>
<dbReference type="PANTHER" id="PTHR30329">
    <property type="entry name" value="STATOR ELEMENT OF FLAGELLAR MOTOR COMPLEX"/>
    <property type="match status" value="1"/>
</dbReference>
<dbReference type="PROSITE" id="PS51123">
    <property type="entry name" value="OMPA_2"/>
    <property type="match status" value="1"/>
</dbReference>
<dbReference type="InterPro" id="IPR015943">
    <property type="entry name" value="WD40/YVTN_repeat-like_dom_sf"/>
</dbReference>
<dbReference type="EMBL" id="JPOS01000079">
    <property type="protein sequence ID" value="KGE86354.1"/>
    <property type="molecule type" value="Genomic_DNA"/>
</dbReference>